<accession>A0AAV7VBI0</accession>
<dbReference type="EMBL" id="JANPWB010000003">
    <property type="protein sequence ID" value="KAJ1198933.1"/>
    <property type="molecule type" value="Genomic_DNA"/>
</dbReference>
<reference evidence="1" key="1">
    <citation type="journal article" date="2022" name="bioRxiv">
        <title>Sequencing and chromosome-scale assembly of the giantPleurodeles waltlgenome.</title>
        <authorList>
            <person name="Brown T."/>
            <person name="Elewa A."/>
            <person name="Iarovenko S."/>
            <person name="Subramanian E."/>
            <person name="Araus A.J."/>
            <person name="Petzold A."/>
            <person name="Susuki M."/>
            <person name="Suzuki K.-i.T."/>
            <person name="Hayashi T."/>
            <person name="Toyoda A."/>
            <person name="Oliveira C."/>
            <person name="Osipova E."/>
            <person name="Leigh N.D."/>
            <person name="Simon A."/>
            <person name="Yun M.H."/>
        </authorList>
    </citation>
    <scope>NUCLEOTIDE SEQUENCE</scope>
    <source>
        <strain evidence="1">20211129_DDA</strain>
        <tissue evidence="1">Liver</tissue>
    </source>
</reference>
<evidence type="ECO:0000313" key="1">
    <source>
        <dbReference type="EMBL" id="KAJ1198933.1"/>
    </source>
</evidence>
<protein>
    <submittedName>
        <fullName evidence="1">Uncharacterized protein</fullName>
    </submittedName>
</protein>
<name>A0AAV7VBI0_PLEWA</name>
<gene>
    <name evidence="1" type="ORF">NDU88_002771</name>
</gene>
<dbReference type="Proteomes" id="UP001066276">
    <property type="component" value="Chromosome 2_1"/>
</dbReference>
<organism evidence="1 2">
    <name type="scientific">Pleurodeles waltl</name>
    <name type="common">Iberian ribbed newt</name>
    <dbReference type="NCBI Taxonomy" id="8319"/>
    <lineage>
        <taxon>Eukaryota</taxon>
        <taxon>Metazoa</taxon>
        <taxon>Chordata</taxon>
        <taxon>Craniata</taxon>
        <taxon>Vertebrata</taxon>
        <taxon>Euteleostomi</taxon>
        <taxon>Amphibia</taxon>
        <taxon>Batrachia</taxon>
        <taxon>Caudata</taxon>
        <taxon>Salamandroidea</taxon>
        <taxon>Salamandridae</taxon>
        <taxon>Pleurodelinae</taxon>
        <taxon>Pleurodeles</taxon>
    </lineage>
</organism>
<evidence type="ECO:0000313" key="2">
    <source>
        <dbReference type="Proteomes" id="UP001066276"/>
    </source>
</evidence>
<keyword evidence="2" id="KW-1185">Reference proteome</keyword>
<comment type="caution">
    <text evidence="1">The sequence shown here is derived from an EMBL/GenBank/DDBJ whole genome shotgun (WGS) entry which is preliminary data.</text>
</comment>
<proteinExistence type="predicted"/>
<dbReference type="AlphaFoldDB" id="A0AAV7VBI0"/>
<sequence>MPTTMQSKFDKILAAIVGTKAALQQDVGAVSVGLELLHAEHRKLAQRVQETEHELEDMRPAQEAVMQKVAALTDRINIREYCTEDVEGRNRQNNVCIVGLPKGTERK</sequence>